<dbReference type="InterPro" id="IPR000945">
    <property type="entry name" value="DBH-like"/>
</dbReference>
<evidence type="ECO:0000313" key="4">
    <source>
        <dbReference type="Proteomes" id="UP000749559"/>
    </source>
</evidence>
<dbReference type="OrthoDB" id="129121at2759"/>
<dbReference type="Proteomes" id="UP000749559">
    <property type="component" value="Unassembled WGS sequence"/>
</dbReference>
<dbReference type="Pfam" id="PF03712">
    <property type="entry name" value="Cu2_monoox_C"/>
    <property type="match status" value="1"/>
</dbReference>
<dbReference type="GO" id="GO:0004500">
    <property type="term" value="F:dopamine beta-monooxygenase activity"/>
    <property type="evidence" value="ECO:0007669"/>
    <property type="project" value="InterPro"/>
</dbReference>
<dbReference type="AlphaFoldDB" id="A0A8S4NE63"/>
<reference evidence="3" key="1">
    <citation type="submission" date="2022-03" db="EMBL/GenBank/DDBJ databases">
        <authorList>
            <person name="Martin C."/>
        </authorList>
    </citation>
    <scope>NUCLEOTIDE SEQUENCE</scope>
</reference>
<name>A0A8S4NE63_OWEFU</name>
<dbReference type="InterPro" id="IPR008977">
    <property type="entry name" value="PHM/PNGase_F_dom_sf"/>
</dbReference>
<keyword evidence="1" id="KW-1015">Disulfide bond</keyword>
<comment type="caution">
    <text evidence="3">The sequence shown here is derived from an EMBL/GenBank/DDBJ whole genome shotgun (WGS) entry which is preliminary data.</text>
</comment>
<proteinExistence type="predicted"/>
<evidence type="ECO:0000256" key="1">
    <source>
        <dbReference type="ARBA" id="ARBA00023157"/>
    </source>
</evidence>
<gene>
    <name evidence="3" type="ORF">OFUS_LOCUS5794</name>
</gene>
<organism evidence="3 4">
    <name type="scientific">Owenia fusiformis</name>
    <name type="common">Polychaete worm</name>
    <dbReference type="NCBI Taxonomy" id="6347"/>
    <lineage>
        <taxon>Eukaryota</taxon>
        <taxon>Metazoa</taxon>
        <taxon>Spiralia</taxon>
        <taxon>Lophotrochozoa</taxon>
        <taxon>Annelida</taxon>
        <taxon>Polychaeta</taxon>
        <taxon>Sedentaria</taxon>
        <taxon>Canalipalpata</taxon>
        <taxon>Sabellida</taxon>
        <taxon>Oweniida</taxon>
        <taxon>Oweniidae</taxon>
        <taxon>Owenia</taxon>
    </lineage>
</organism>
<protein>
    <recommendedName>
        <fullName evidence="2">Copper type II ascorbate-dependent monooxygenase C-terminal domain-containing protein</fullName>
    </recommendedName>
</protein>
<dbReference type="PANTHER" id="PTHR10157:SF23">
    <property type="entry name" value="MOXD1 HOMOLOG 1"/>
    <property type="match status" value="1"/>
</dbReference>
<accession>A0A8S4NE63</accession>
<sequence>MIASLGEDEVYDYDSPVMRTYETPFELRERDEGLLTCNYNSMSKNSTTYWGDATSDEMCYAFVRYYPFNENMKYITNQGTRDACAVDTLSDGDTLGVVDGCDLDNFIKNEIPGIANATEMICDVTGLSCYSECLDAKKELIKTNVCVREEDAIEMTESFLSAAYFDLEPFWRAFHSCDEKIAAEETKDGNKAATMTTSLTLTALVFLNAFTKLFT</sequence>
<feature type="domain" description="Copper type II ascorbate-dependent monooxygenase C-terminal" evidence="2">
    <location>
        <begin position="4"/>
        <end position="70"/>
    </location>
</feature>
<dbReference type="Gene3D" id="2.60.120.230">
    <property type="match status" value="1"/>
</dbReference>
<keyword evidence="4" id="KW-1185">Reference proteome</keyword>
<dbReference type="PANTHER" id="PTHR10157">
    <property type="entry name" value="DOPAMINE BETA HYDROXYLASE RELATED"/>
    <property type="match status" value="1"/>
</dbReference>
<dbReference type="InterPro" id="IPR014784">
    <property type="entry name" value="Cu2_ascorb_mOase-like_C"/>
</dbReference>
<evidence type="ECO:0000259" key="2">
    <source>
        <dbReference type="Pfam" id="PF03712"/>
    </source>
</evidence>
<dbReference type="SUPFAM" id="SSF49742">
    <property type="entry name" value="PHM/PNGase F"/>
    <property type="match status" value="1"/>
</dbReference>
<dbReference type="EMBL" id="CAIIXF020000003">
    <property type="protein sequence ID" value="CAH1778939.1"/>
    <property type="molecule type" value="Genomic_DNA"/>
</dbReference>
<dbReference type="InterPro" id="IPR024548">
    <property type="entry name" value="Cu2_monoox_C"/>
</dbReference>
<evidence type="ECO:0000313" key="3">
    <source>
        <dbReference type="EMBL" id="CAH1778939.1"/>
    </source>
</evidence>